<sequence>MASSPSSSAQSPKPHHIVAMPFPGRGLINPLLNLAGHLSTHGLLVTVVLTEEWLGLLSTSPTPPLPAVQFRSIPNVIPSEHGRAADYNGFLNAVNSNLEEPFDRLLEDLDPPPAAILADAHLMWMIAVGERRRLPVYSLWTMPATFFSLFYGSEDIFGGDCNVASKEIDKKLEQHVKGLNLGDVSSVICSATIKKLVLDTLFWVRGAQGVIFASIYELEPHIIDSLKSKLSCPVYTVGPCIPYLALKDKPGNLDYMQWLDSQPINSVLYLSLGSFLSVSVAQMDEIITGLHESGIRFLMVARGDTSRVQAKMGSTGLVVQWCDQLKVLCHPSIGGFFTHCGWNSTLECLFAGKPMLTFPLFMDQPLNCKLIANVWKIGLNVKEKIGDGCLVGGKVIAKFAKRLMDVEGMEVKEMRKKAVELSEVVHKAVEEGGSSYCGISAFVEDVSSSF</sequence>
<dbReference type="EMBL" id="CM037016">
    <property type="protein sequence ID" value="KAH7679028.1"/>
    <property type="molecule type" value="Genomic_DNA"/>
</dbReference>
<evidence type="ECO:0000313" key="1">
    <source>
        <dbReference type="EMBL" id="KAH7679028.1"/>
    </source>
</evidence>
<protein>
    <submittedName>
        <fullName evidence="1">UDP-glucuronosyl/UDP-glucosyltransferase protein</fullName>
    </submittedName>
</protein>
<proteinExistence type="predicted"/>
<dbReference type="Proteomes" id="UP000827976">
    <property type="component" value="Chromosome 6"/>
</dbReference>
<name>A0ACB7VWN6_DIOAL</name>
<organism evidence="1 2">
    <name type="scientific">Dioscorea alata</name>
    <name type="common">Purple yam</name>
    <dbReference type="NCBI Taxonomy" id="55571"/>
    <lineage>
        <taxon>Eukaryota</taxon>
        <taxon>Viridiplantae</taxon>
        <taxon>Streptophyta</taxon>
        <taxon>Embryophyta</taxon>
        <taxon>Tracheophyta</taxon>
        <taxon>Spermatophyta</taxon>
        <taxon>Magnoliopsida</taxon>
        <taxon>Liliopsida</taxon>
        <taxon>Dioscoreales</taxon>
        <taxon>Dioscoreaceae</taxon>
        <taxon>Dioscorea</taxon>
    </lineage>
</organism>
<reference evidence="2" key="1">
    <citation type="journal article" date="2022" name="Nat. Commun.">
        <title>Chromosome evolution and the genetic basis of agronomically important traits in greater yam.</title>
        <authorList>
            <person name="Bredeson J.V."/>
            <person name="Lyons J.B."/>
            <person name="Oniyinde I.O."/>
            <person name="Okereke N.R."/>
            <person name="Kolade O."/>
            <person name="Nnabue I."/>
            <person name="Nwadili C.O."/>
            <person name="Hribova E."/>
            <person name="Parker M."/>
            <person name="Nwogha J."/>
            <person name="Shu S."/>
            <person name="Carlson J."/>
            <person name="Kariba R."/>
            <person name="Muthemba S."/>
            <person name="Knop K."/>
            <person name="Barton G.J."/>
            <person name="Sherwood A.V."/>
            <person name="Lopez-Montes A."/>
            <person name="Asiedu R."/>
            <person name="Jamnadass R."/>
            <person name="Muchugi A."/>
            <person name="Goodstein D."/>
            <person name="Egesi C.N."/>
            <person name="Featherston J."/>
            <person name="Asfaw A."/>
            <person name="Simpson G.G."/>
            <person name="Dolezel J."/>
            <person name="Hendre P.S."/>
            <person name="Van Deynze A."/>
            <person name="Kumar P.L."/>
            <person name="Obidiegwu J.E."/>
            <person name="Bhattacharjee R."/>
            <person name="Rokhsar D.S."/>
        </authorList>
    </citation>
    <scope>NUCLEOTIDE SEQUENCE [LARGE SCALE GENOMIC DNA]</scope>
    <source>
        <strain evidence="2">cv. TDa95/00328</strain>
    </source>
</reference>
<comment type="caution">
    <text evidence="1">The sequence shown here is derived from an EMBL/GenBank/DDBJ whole genome shotgun (WGS) entry which is preliminary data.</text>
</comment>
<gene>
    <name evidence="1" type="ORF">IHE45_06G032200</name>
</gene>
<evidence type="ECO:0000313" key="2">
    <source>
        <dbReference type="Proteomes" id="UP000827976"/>
    </source>
</evidence>
<accession>A0ACB7VWN6</accession>
<keyword evidence="2" id="KW-1185">Reference proteome</keyword>